<evidence type="ECO:0000256" key="7">
    <source>
        <dbReference type="ARBA" id="ARBA00023294"/>
    </source>
</evidence>
<feature type="transmembrane region" description="Helical" evidence="10">
    <location>
        <begin position="106"/>
        <end position="127"/>
    </location>
</feature>
<keyword evidence="2" id="KW-0813">Transport</keyword>
<proteinExistence type="inferred from homology"/>
<dbReference type="InterPro" id="IPR004776">
    <property type="entry name" value="Mem_transp_PIN-like"/>
</dbReference>
<comment type="similarity">
    <text evidence="9">Belongs to the auxin efflux carrier (TC 2.A.69.2) family.</text>
</comment>
<dbReference type="GO" id="GO:0080162">
    <property type="term" value="P:endoplasmic reticulum to cytosol auxin transport"/>
    <property type="evidence" value="ECO:0007669"/>
    <property type="project" value="InterPro"/>
</dbReference>
<dbReference type="GO" id="GO:0005789">
    <property type="term" value="C:endoplasmic reticulum membrane"/>
    <property type="evidence" value="ECO:0007669"/>
    <property type="project" value="UniProtKB-SubCell"/>
</dbReference>
<accession>A0A803NAB2</accession>
<sequence>MKVLDLLLVASMPIIKLLIITAIGSLLAIDRVDLLRDTSRKYLNKLVYFVYNPAFVGSNLAQSVTYESLRTLWFMPVNVLITNLLGSALGWVLVKITRAPRHLKGLIIGSSSAGNLGNLPIIIIPALCKEKGGPFGAPDVCYSYGMAYASLSMALGAIICWSYAFNIVRLSSLEFIEKEVPASLTEASDEFNASTSESYVEPLLHTASYSLMDLGNEVPSSSRIKHWIIKFLEKISLKELLAPSTLAVILGFIVGMIPALRNLLIGNEAVLHIIEDSIYLIGDAAIPAMTLILGASLVGVPPAMNISTMTEMFGTVESESSVIMLWTYALSPIALTLWCTLFLWLVSS</sequence>
<evidence type="ECO:0000256" key="9">
    <source>
        <dbReference type="ARBA" id="ARBA00025752"/>
    </source>
</evidence>
<keyword evidence="7" id="KW-0927">Auxin signaling pathway</keyword>
<evidence type="ECO:0000313" key="12">
    <source>
        <dbReference type="Proteomes" id="UP000596660"/>
    </source>
</evidence>
<dbReference type="Pfam" id="PF03547">
    <property type="entry name" value="Mem_trans"/>
    <property type="match status" value="1"/>
</dbReference>
<keyword evidence="4" id="KW-0256">Endoplasmic reticulum</keyword>
<evidence type="ECO:0000256" key="2">
    <source>
        <dbReference type="ARBA" id="ARBA00022448"/>
    </source>
</evidence>
<name>A0A803NAB2_CHEQI</name>
<dbReference type="PANTHER" id="PTHR31651:SF33">
    <property type="entry name" value="PROTEIN PIN-LIKES 1"/>
    <property type="match status" value="1"/>
</dbReference>
<reference evidence="11" key="2">
    <citation type="submission" date="2021-03" db="UniProtKB">
        <authorList>
            <consortium name="EnsemblPlants"/>
        </authorList>
    </citation>
    <scope>IDENTIFICATION</scope>
</reference>
<reference evidence="11" key="1">
    <citation type="journal article" date="2017" name="Nature">
        <title>The genome of Chenopodium quinoa.</title>
        <authorList>
            <person name="Jarvis D.E."/>
            <person name="Ho Y.S."/>
            <person name="Lightfoot D.J."/>
            <person name="Schmoeckel S.M."/>
            <person name="Li B."/>
            <person name="Borm T.J.A."/>
            <person name="Ohyanagi H."/>
            <person name="Mineta K."/>
            <person name="Michell C.T."/>
            <person name="Saber N."/>
            <person name="Kharbatia N.M."/>
            <person name="Rupper R.R."/>
            <person name="Sharp A.R."/>
            <person name="Dally N."/>
            <person name="Boughton B.A."/>
            <person name="Woo Y.H."/>
            <person name="Gao G."/>
            <person name="Schijlen E.G.W.M."/>
            <person name="Guo X."/>
            <person name="Momin A.A."/>
            <person name="Negrao S."/>
            <person name="Al-Babili S."/>
            <person name="Gehring C."/>
            <person name="Roessner U."/>
            <person name="Jung C."/>
            <person name="Murphy K."/>
            <person name="Arold S.T."/>
            <person name="Gojobori T."/>
            <person name="van der Linden C.G."/>
            <person name="van Loo E.N."/>
            <person name="Jellen E.N."/>
            <person name="Maughan P.J."/>
            <person name="Tester M."/>
        </authorList>
    </citation>
    <scope>NUCLEOTIDE SEQUENCE [LARGE SCALE GENOMIC DNA]</scope>
    <source>
        <strain evidence="11">cv. PI 614886</strain>
    </source>
</reference>
<evidence type="ECO:0000256" key="8">
    <source>
        <dbReference type="ARBA" id="ARBA00025100"/>
    </source>
</evidence>
<dbReference type="GO" id="GO:0009734">
    <property type="term" value="P:auxin-activated signaling pathway"/>
    <property type="evidence" value="ECO:0007669"/>
    <property type="project" value="UniProtKB-KW"/>
</dbReference>
<evidence type="ECO:0000256" key="5">
    <source>
        <dbReference type="ARBA" id="ARBA00022989"/>
    </source>
</evidence>
<feature type="transmembrane region" description="Helical" evidence="10">
    <location>
        <begin position="6"/>
        <end position="30"/>
    </location>
</feature>
<protein>
    <submittedName>
        <fullName evidence="11">Uncharacterized protein</fullName>
    </submittedName>
</protein>
<feature type="transmembrane region" description="Helical" evidence="10">
    <location>
        <begin position="147"/>
        <end position="168"/>
    </location>
</feature>
<feature type="transmembrane region" description="Helical" evidence="10">
    <location>
        <begin position="240"/>
        <end position="258"/>
    </location>
</feature>
<feature type="transmembrane region" description="Helical" evidence="10">
    <location>
        <begin position="321"/>
        <end position="346"/>
    </location>
</feature>
<organism evidence="11 12">
    <name type="scientific">Chenopodium quinoa</name>
    <name type="common">Quinoa</name>
    <dbReference type="NCBI Taxonomy" id="63459"/>
    <lineage>
        <taxon>Eukaryota</taxon>
        <taxon>Viridiplantae</taxon>
        <taxon>Streptophyta</taxon>
        <taxon>Embryophyta</taxon>
        <taxon>Tracheophyta</taxon>
        <taxon>Spermatophyta</taxon>
        <taxon>Magnoliopsida</taxon>
        <taxon>eudicotyledons</taxon>
        <taxon>Gunneridae</taxon>
        <taxon>Pentapetalae</taxon>
        <taxon>Caryophyllales</taxon>
        <taxon>Chenopodiaceae</taxon>
        <taxon>Chenopodioideae</taxon>
        <taxon>Atripliceae</taxon>
        <taxon>Chenopodium</taxon>
    </lineage>
</organism>
<evidence type="ECO:0000256" key="1">
    <source>
        <dbReference type="ARBA" id="ARBA00004477"/>
    </source>
</evidence>
<dbReference type="EnsemblPlants" id="AUR62042911-RA">
    <property type="protein sequence ID" value="AUR62042911-RA:cds"/>
    <property type="gene ID" value="AUR62042911"/>
</dbReference>
<evidence type="ECO:0000313" key="11">
    <source>
        <dbReference type="EnsemblPlants" id="AUR62042911-RA:cds"/>
    </source>
</evidence>
<feature type="transmembrane region" description="Helical" evidence="10">
    <location>
        <begin position="278"/>
        <end position="300"/>
    </location>
</feature>
<dbReference type="Proteomes" id="UP000596660">
    <property type="component" value="Unplaced"/>
</dbReference>
<dbReference type="OMA" id="GAVYIWI"/>
<comment type="subcellular location">
    <subcellularLocation>
        <location evidence="1">Endoplasmic reticulum membrane</location>
        <topology evidence="1">Multi-pass membrane protein</topology>
    </subcellularLocation>
</comment>
<dbReference type="InterPro" id="IPR045033">
    <property type="entry name" value="PILS1/3/4/5/7"/>
</dbReference>
<dbReference type="PANTHER" id="PTHR31651">
    <property type="match status" value="1"/>
</dbReference>
<evidence type="ECO:0000256" key="10">
    <source>
        <dbReference type="SAM" id="Phobius"/>
    </source>
</evidence>
<evidence type="ECO:0000256" key="4">
    <source>
        <dbReference type="ARBA" id="ARBA00022824"/>
    </source>
</evidence>
<evidence type="ECO:0000256" key="6">
    <source>
        <dbReference type="ARBA" id="ARBA00023136"/>
    </source>
</evidence>
<evidence type="ECO:0000256" key="3">
    <source>
        <dbReference type="ARBA" id="ARBA00022692"/>
    </source>
</evidence>
<keyword evidence="12" id="KW-1185">Reference proteome</keyword>
<keyword evidence="3 10" id="KW-0812">Transmembrane</keyword>
<dbReference type="AlphaFoldDB" id="A0A803NAB2"/>
<comment type="function">
    <text evidence="8">Involved in cellular auxin homeostasis by regulating auxin metabolism. Regulates intracellular auxin accumulation at the endoplasmic reticulum and thus auxin availability for nuclear auxin signaling.</text>
</comment>
<dbReference type="Gramene" id="AUR62042911-RA">
    <property type="protein sequence ID" value="AUR62042911-RA:cds"/>
    <property type="gene ID" value="AUR62042911"/>
</dbReference>
<keyword evidence="5 10" id="KW-1133">Transmembrane helix</keyword>
<feature type="transmembrane region" description="Helical" evidence="10">
    <location>
        <begin position="73"/>
        <end position="94"/>
    </location>
</feature>
<keyword evidence="6 10" id="KW-0472">Membrane</keyword>